<proteinExistence type="predicted"/>
<name>D2VR29_NAEGR</name>
<dbReference type="SUPFAM" id="SSF47473">
    <property type="entry name" value="EF-hand"/>
    <property type="match status" value="1"/>
</dbReference>
<dbReference type="SUPFAM" id="SSF52058">
    <property type="entry name" value="L domain-like"/>
    <property type="match status" value="1"/>
</dbReference>
<dbReference type="PROSITE" id="PS00018">
    <property type="entry name" value="EF_HAND_1"/>
    <property type="match status" value="1"/>
</dbReference>
<dbReference type="InterPro" id="IPR018247">
    <property type="entry name" value="EF_Hand_1_Ca_BS"/>
</dbReference>
<dbReference type="OrthoDB" id="2021138at2759"/>
<dbReference type="InParanoid" id="D2VR29"/>
<feature type="compositionally biased region" description="Low complexity" evidence="3">
    <location>
        <begin position="141"/>
        <end position="155"/>
    </location>
</feature>
<protein>
    <submittedName>
        <fullName evidence="5">Predicted protein</fullName>
    </submittedName>
</protein>
<dbReference type="AlphaFoldDB" id="D2VR29"/>
<dbReference type="InterPro" id="IPR002048">
    <property type="entry name" value="EF_hand_dom"/>
</dbReference>
<evidence type="ECO:0000259" key="4">
    <source>
        <dbReference type="PROSITE" id="PS50222"/>
    </source>
</evidence>
<dbReference type="Gene3D" id="1.10.238.10">
    <property type="entry name" value="EF-hand"/>
    <property type="match status" value="1"/>
</dbReference>
<dbReference type="EMBL" id="GG738890">
    <property type="protein sequence ID" value="EFC40818.1"/>
    <property type="molecule type" value="Genomic_DNA"/>
</dbReference>
<dbReference type="PANTHER" id="PTHR16306">
    <property type="entry name" value="TRANSLIN-ASSOCIATED FACTOR X-INTERACTING PROTEIN 1"/>
    <property type="match status" value="1"/>
</dbReference>
<dbReference type="STRING" id="5762.D2VR29"/>
<dbReference type="PROSITE" id="PS50222">
    <property type="entry name" value="EF_HAND_2"/>
    <property type="match status" value="1"/>
</dbReference>
<accession>D2VR29</accession>
<sequence>MEKVNEIMNKYPDATEVSLEHCGLKTLDEILVDLSKLRYLKVLRLANNQLRYLPSDMSGLQRVEYLDLRNNNFNSSQNVLSGLFSLPSLKHLYITLDEQEEDEIIVSLSNLESFNGTPLTDLPDADPPQYSPSKNNSSPKRTNNTDNRNNDDTNNIPPIEQEEASTPQSNGTTSEEIGVEDFKDAKRLHEAVCLYLGKKTPFVIDSIPNLKVLLDLKRETTPQGSINYQSELFNSKKQLFDISFEDVIEKVAQTDKKAASILTIVKNSYSDLCDFYYSLIKSVSGECFSKLLALQKELDSADKDIAQLLEETEALHKLASESEEAKNKIIRQQELERSRMAEEIGELKVEIERYKNRLNQIQVNRQKLALQVTNTPTQVLNQSTAKPKETKPTKLKPLSLKQLKEVIEEIYQSKQRFDQKCHDNQLPRETMEQHLYTYLNQKYGLKSLVFEWATAITFAVKRFSREDNDVKCFGKILRNEIDEEFRFVQKQLKDTTVELLKVFLRGKYSKKVDSELIQIIQNRVNGDLNEDEWVDIIKYMYNKEDSLTVIIRVNDAVMEGQKASLNQSGGSSQSNKSFEKSNKVPFKMFIDVLLDFQLESHEKFLNKFVKLFREIDINRDGILNQVEIKRLLMTVNPNCNESELMTSISTIDPNNNQQVTFSECVAFLSADLVKMASEMSNISSTKQSHLSSSNLSIGDL</sequence>
<feature type="domain" description="EF-hand" evidence="4">
    <location>
        <begin position="603"/>
        <end position="638"/>
    </location>
</feature>
<dbReference type="InterPro" id="IPR011992">
    <property type="entry name" value="EF-hand-dom_pair"/>
</dbReference>
<dbReference type="GO" id="GO:0005509">
    <property type="term" value="F:calcium ion binding"/>
    <property type="evidence" value="ECO:0007669"/>
    <property type="project" value="InterPro"/>
</dbReference>
<dbReference type="Gene3D" id="3.80.10.10">
    <property type="entry name" value="Ribonuclease Inhibitor"/>
    <property type="match status" value="1"/>
</dbReference>
<dbReference type="InterPro" id="IPR032675">
    <property type="entry name" value="LRR_dom_sf"/>
</dbReference>
<dbReference type="OMA" id="NYSKNHQ"/>
<feature type="coiled-coil region" evidence="2">
    <location>
        <begin position="291"/>
        <end position="371"/>
    </location>
</feature>
<feature type="compositionally biased region" description="Polar residues" evidence="3">
    <location>
        <begin position="164"/>
        <end position="175"/>
    </location>
</feature>
<reference evidence="5 6" key="1">
    <citation type="journal article" date="2010" name="Cell">
        <title>The genome of Naegleria gruberi illuminates early eukaryotic versatility.</title>
        <authorList>
            <person name="Fritz-Laylin L.K."/>
            <person name="Prochnik S.E."/>
            <person name="Ginger M.L."/>
            <person name="Dacks J.B."/>
            <person name="Carpenter M.L."/>
            <person name="Field M.C."/>
            <person name="Kuo A."/>
            <person name="Paredez A."/>
            <person name="Chapman J."/>
            <person name="Pham J."/>
            <person name="Shu S."/>
            <person name="Neupane R."/>
            <person name="Cipriano M."/>
            <person name="Mancuso J."/>
            <person name="Tu H."/>
            <person name="Salamov A."/>
            <person name="Lindquist E."/>
            <person name="Shapiro H."/>
            <person name="Lucas S."/>
            <person name="Grigoriev I.V."/>
            <person name="Cande W.Z."/>
            <person name="Fulton C."/>
            <person name="Rokhsar D.S."/>
            <person name="Dawson S.C."/>
        </authorList>
    </citation>
    <scope>NUCLEOTIDE SEQUENCE [LARGE SCALE GENOMIC DNA]</scope>
    <source>
        <strain evidence="5 6">NEG-M</strain>
    </source>
</reference>
<gene>
    <name evidence="5" type="ORF">NAEGRDRAFT_51582</name>
</gene>
<feature type="region of interest" description="Disordered" evidence="3">
    <location>
        <begin position="117"/>
        <end position="177"/>
    </location>
</feature>
<dbReference type="GO" id="GO:0005737">
    <property type="term" value="C:cytoplasm"/>
    <property type="evidence" value="ECO:0007669"/>
    <property type="project" value="TreeGrafter"/>
</dbReference>
<evidence type="ECO:0000313" key="6">
    <source>
        <dbReference type="Proteomes" id="UP000006671"/>
    </source>
</evidence>
<evidence type="ECO:0000256" key="1">
    <source>
        <dbReference type="ARBA" id="ARBA00022837"/>
    </source>
</evidence>
<evidence type="ECO:0000256" key="3">
    <source>
        <dbReference type="SAM" id="MobiDB-lite"/>
    </source>
</evidence>
<feature type="compositionally biased region" description="Polar residues" evidence="3">
    <location>
        <begin position="131"/>
        <end position="140"/>
    </location>
</feature>
<keyword evidence="6" id="KW-1185">Reference proteome</keyword>
<organism evidence="6">
    <name type="scientific">Naegleria gruberi</name>
    <name type="common">Amoeba</name>
    <dbReference type="NCBI Taxonomy" id="5762"/>
    <lineage>
        <taxon>Eukaryota</taxon>
        <taxon>Discoba</taxon>
        <taxon>Heterolobosea</taxon>
        <taxon>Tetramitia</taxon>
        <taxon>Eutetramitia</taxon>
        <taxon>Vahlkampfiidae</taxon>
        <taxon>Naegleria</taxon>
    </lineage>
</organism>
<keyword evidence="1" id="KW-0106">Calcium</keyword>
<dbReference type="GeneID" id="8864485"/>
<dbReference type="eggNOG" id="ENOG502QVTY">
    <property type="taxonomic scope" value="Eukaryota"/>
</dbReference>
<dbReference type="RefSeq" id="XP_002673562.1">
    <property type="nucleotide sequence ID" value="XM_002673516.1"/>
</dbReference>
<dbReference type="PANTHER" id="PTHR16306:SF1">
    <property type="entry name" value="CHROMOSOME UNDETERMINED SCAFFOLD_7, WHOLE GENOME SHOTGUN SEQUENCE"/>
    <property type="match status" value="1"/>
</dbReference>
<dbReference type="KEGG" id="ngr:NAEGRDRAFT_51582"/>
<dbReference type="Proteomes" id="UP000006671">
    <property type="component" value="Unassembled WGS sequence"/>
</dbReference>
<dbReference type="VEuPathDB" id="AmoebaDB:NAEGRDRAFT_51582"/>
<dbReference type="SMART" id="SM00054">
    <property type="entry name" value="EFh"/>
    <property type="match status" value="2"/>
</dbReference>
<evidence type="ECO:0000256" key="2">
    <source>
        <dbReference type="SAM" id="Coils"/>
    </source>
</evidence>
<keyword evidence="2" id="KW-0175">Coiled coil</keyword>
<evidence type="ECO:0000313" key="5">
    <source>
        <dbReference type="EMBL" id="EFC40818.1"/>
    </source>
</evidence>